<dbReference type="EMBL" id="CBFJ010000077">
    <property type="protein sequence ID" value="CDC45089.1"/>
    <property type="molecule type" value="Genomic_DNA"/>
</dbReference>
<evidence type="ECO:0000256" key="1">
    <source>
        <dbReference type="SAM" id="Phobius"/>
    </source>
</evidence>
<dbReference type="AlphaFoldDB" id="R6RIE0"/>
<gene>
    <name evidence="2" type="ORF">BN788_01634</name>
</gene>
<protein>
    <submittedName>
        <fullName evidence="2">Uncharacterized protein</fullName>
    </submittedName>
</protein>
<sequence length="135" mass="14838">MEENKKGFIAWVKAHKKQLFMAGISVTAIIGIIIGLKNKEAIKELWESLENSLSKTPENLPESITIVQTAPPVIEEVVPVRVYTSPQEPFDVSQHIRNLSGGRHHSVEKAAESAALGIDLLPHQTLVDTYTKCAA</sequence>
<comment type="caution">
    <text evidence="2">The sequence shown here is derived from an EMBL/GenBank/DDBJ whole genome shotgun (WGS) entry which is preliminary data.</text>
</comment>
<proteinExistence type="predicted"/>
<dbReference type="Proteomes" id="UP000018142">
    <property type="component" value="Unassembled WGS sequence"/>
</dbReference>
<keyword evidence="1" id="KW-0472">Membrane</keyword>
<feature type="transmembrane region" description="Helical" evidence="1">
    <location>
        <begin position="20"/>
        <end position="36"/>
    </location>
</feature>
<reference evidence="2" key="1">
    <citation type="submission" date="2012-11" db="EMBL/GenBank/DDBJ databases">
        <title>Dependencies among metagenomic species, viruses, plasmids and units of genetic variation.</title>
        <authorList>
            <person name="Nielsen H.B."/>
            <person name="Almeida M."/>
            <person name="Juncker A.S."/>
            <person name="Rasmussen S."/>
            <person name="Li J."/>
            <person name="Sunagawa S."/>
            <person name="Plichta D."/>
            <person name="Gautier L."/>
            <person name="Le Chatelier E."/>
            <person name="Peletier E."/>
            <person name="Bonde I."/>
            <person name="Nielsen T."/>
            <person name="Manichanh C."/>
            <person name="Arumugam M."/>
            <person name="Batto J."/>
            <person name="Santos M.B.Q.D."/>
            <person name="Blom N."/>
            <person name="Borruel N."/>
            <person name="Burgdorf K.S."/>
            <person name="Boumezbeur F."/>
            <person name="Casellas F."/>
            <person name="Dore J."/>
            <person name="Guarner F."/>
            <person name="Hansen T."/>
            <person name="Hildebrand F."/>
            <person name="Kaas R.S."/>
            <person name="Kennedy S."/>
            <person name="Kristiansen K."/>
            <person name="Kultima J.R."/>
            <person name="Leonard P."/>
            <person name="Levenez F."/>
            <person name="Lund O."/>
            <person name="Moumen B."/>
            <person name="Le Paslier D."/>
            <person name="Pons N."/>
            <person name="Pedersen O."/>
            <person name="Prifti E."/>
            <person name="Qin J."/>
            <person name="Raes J."/>
            <person name="Tap J."/>
            <person name="Tims S."/>
            <person name="Ussery D.W."/>
            <person name="Yamada T."/>
            <person name="MetaHit consortium"/>
            <person name="Renault P."/>
            <person name="Sicheritz-Ponten T."/>
            <person name="Bork P."/>
            <person name="Wang J."/>
            <person name="Brunak S."/>
            <person name="Ehrlich S.D."/>
        </authorList>
    </citation>
    <scope>NUCLEOTIDE SEQUENCE [LARGE SCALE GENOMIC DNA]</scope>
</reference>
<evidence type="ECO:0000313" key="2">
    <source>
        <dbReference type="EMBL" id="CDC45089.1"/>
    </source>
</evidence>
<keyword evidence="1" id="KW-1133">Transmembrane helix</keyword>
<name>R6RIE0_9FIRM</name>
<keyword evidence="1" id="KW-0812">Transmembrane</keyword>
<evidence type="ECO:0000313" key="3">
    <source>
        <dbReference type="Proteomes" id="UP000018142"/>
    </source>
</evidence>
<organism evidence="2 3">
    <name type="scientific">[Eubacterium] siraeum CAG:80</name>
    <dbReference type="NCBI Taxonomy" id="1263080"/>
    <lineage>
        <taxon>Bacteria</taxon>
        <taxon>Bacillati</taxon>
        <taxon>Bacillota</taxon>
        <taxon>Clostridia</taxon>
        <taxon>Eubacteriales</taxon>
        <taxon>Oscillospiraceae</taxon>
        <taxon>Oscillospiraceae incertae sedis</taxon>
    </lineage>
</organism>
<accession>R6RIE0</accession>